<dbReference type="InterPro" id="IPR020904">
    <property type="entry name" value="Sc_DH/Rdtase_CS"/>
</dbReference>
<sequence>MDANLKGCFVYTSSASAVLPSPFAVSYASTKAFLSMFAISLAPEVKWLGIDVLAVHPFYDGPVKIGMMEAFRKLAVAPEDLPDIIFASIGRTIWKDVGGVALGFRMLEKVVDLNGLFSLAAPVMHLMPDFQQQLRAAREARGGGAS</sequence>
<dbReference type="SUPFAM" id="SSF51735">
    <property type="entry name" value="NAD(P)-binding Rossmann-fold domains"/>
    <property type="match status" value="1"/>
</dbReference>
<dbReference type="RefSeq" id="XP_013894551.1">
    <property type="nucleotide sequence ID" value="XM_014039097.1"/>
</dbReference>
<name>A0A0D2M295_9CHLO</name>
<dbReference type="OrthoDB" id="5545019at2759"/>
<dbReference type="Gene3D" id="3.40.50.720">
    <property type="entry name" value="NAD(P)-binding Rossmann-like Domain"/>
    <property type="match status" value="1"/>
</dbReference>
<accession>A0A0D2M295</accession>
<dbReference type="STRING" id="145388.A0A0D2M295"/>
<dbReference type="PROSITE" id="PS00061">
    <property type="entry name" value="ADH_SHORT"/>
    <property type="match status" value="1"/>
</dbReference>
<dbReference type="EMBL" id="KK103461">
    <property type="protein sequence ID" value="KIY95531.1"/>
    <property type="molecule type" value="Genomic_DNA"/>
</dbReference>
<dbReference type="InterPro" id="IPR036291">
    <property type="entry name" value="NAD(P)-bd_dom_sf"/>
</dbReference>
<dbReference type="InterPro" id="IPR002347">
    <property type="entry name" value="SDR_fam"/>
</dbReference>
<proteinExistence type="predicted"/>
<dbReference type="Pfam" id="PF00106">
    <property type="entry name" value="adh_short"/>
    <property type="match status" value="1"/>
</dbReference>
<keyword evidence="2" id="KW-1185">Reference proteome</keyword>
<evidence type="ECO:0000313" key="2">
    <source>
        <dbReference type="Proteomes" id="UP000054498"/>
    </source>
</evidence>
<protein>
    <submittedName>
        <fullName evidence="1">Uncharacterized protein</fullName>
    </submittedName>
</protein>
<dbReference type="AlphaFoldDB" id="A0A0D2M295"/>
<gene>
    <name evidence="1" type="ORF">MNEG_12430</name>
</gene>
<reference evidence="1 2" key="1">
    <citation type="journal article" date="2013" name="BMC Genomics">
        <title>Reconstruction of the lipid metabolism for the microalga Monoraphidium neglectum from its genome sequence reveals characteristics suitable for biofuel production.</title>
        <authorList>
            <person name="Bogen C."/>
            <person name="Al-Dilaimi A."/>
            <person name="Albersmeier A."/>
            <person name="Wichmann J."/>
            <person name="Grundmann M."/>
            <person name="Rupp O."/>
            <person name="Lauersen K.J."/>
            <person name="Blifernez-Klassen O."/>
            <person name="Kalinowski J."/>
            <person name="Goesmann A."/>
            <person name="Mussgnug J.H."/>
            <person name="Kruse O."/>
        </authorList>
    </citation>
    <scope>NUCLEOTIDE SEQUENCE [LARGE SCALE GENOMIC DNA]</scope>
    <source>
        <strain evidence="1 2">SAG 48.87</strain>
    </source>
</reference>
<evidence type="ECO:0000313" key="1">
    <source>
        <dbReference type="EMBL" id="KIY95531.1"/>
    </source>
</evidence>
<organism evidence="1 2">
    <name type="scientific">Monoraphidium neglectum</name>
    <dbReference type="NCBI Taxonomy" id="145388"/>
    <lineage>
        <taxon>Eukaryota</taxon>
        <taxon>Viridiplantae</taxon>
        <taxon>Chlorophyta</taxon>
        <taxon>core chlorophytes</taxon>
        <taxon>Chlorophyceae</taxon>
        <taxon>CS clade</taxon>
        <taxon>Sphaeropleales</taxon>
        <taxon>Selenastraceae</taxon>
        <taxon>Monoraphidium</taxon>
    </lineage>
</organism>
<dbReference type="GeneID" id="25729792"/>
<dbReference type="Proteomes" id="UP000054498">
    <property type="component" value="Unassembled WGS sequence"/>
</dbReference>
<dbReference type="KEGG" id="mng:MNEG_12430"/>